<name>A0A167JLH6_9GAMM</name>
<evidence type="ECO:0000313" key="2">
    <source>
        <dbReference type="Proteomes" id="UP000076661"/>
    </source>
</evidence>
<dbReference type="EMBL" id="AUXX01000045">
    <property type="protein sequence ID" value="KZN61299.1"/>
    <property type="molecule type" value="Genomic_DNA"/>
</dbReference>
<reference evidence="1 2" key="1">
    <citation type="submission" date="2013-07" db="EMBL/GenBank/DDBJ databases">
        <title>Comparative Genomic and Metabolomic Analysis of Twelve Strains of Pseudoalteromonas luteoviolacea.</title>
        <authorList>
            <person name="Vynne N.G."/>
            <person name="Mansson M."/>
            <person name="Gram L."/>
        </authorList>
    </citation>
    <scope>NUCLEOTIDE SEQUENCE [LARGE SCALE GENOMIC DNA]</scope>
    <source>
        <strain evidence="1 2">S4060-1</strain>
    </source>
</reference>
<evidence type="ECO:0000313" key="1">
    <source>
        <dbReference type="EMBL" id="KZN61299.1"/>
    </source>
</evidence>
<proteinExistence type="predicted"/>
<gene>
    <name evidence="1" type="ORF">N478_04340</name>
</gene>
<organism evidence="1 2">
    <name type="scientific">Pseudoalteromonas luteoviolacea S4060-1</name>
    <dbReference type="NCBI Taxonomy" id="1365257"/>
    <lineage>
        <taxon>Bacteria</taxon>
        <taxon>Pseudomonadati</taxon>
        <taxon>Pseudomonadota</taxon>
        <taxon>Gammaproteobacteria</taxon>
        <taxon>Alteromonadales</taxon>
        <taxon>Pseudoalteromonadaceae</taxon>
        <taxon>Pseudoalteromonas</taxon>
    </lineage>
</organism>
<accession>A0A167JLH6</accession>
<protein>
    <recommendedName>
        <fullName evidence="3">DUF4157 domain-containing protein</fullName>
    </recommendedName>
</protein>
<dbReference type="AlphaFoldDB" id="A0A167JLH6"/>
<dbReference type="Proteomes" id="UP000076661">
    <property type="component" value="Unassembled WGS sequence"/>
</dbReference>
<sequence>MKTVKLLSLIIISLLFVLAFFHQKVISLALLPQYIEWAHTIENQGLQVGTGLSEQELALAKEIGIKHPEKVKIVYVEEVPFPYENFALKTLGEALGFIGEGIVNNAQVFGYTIYVRNGFDLNKPKFAHELVHVLQMERMGMHNVMTQHFSDLAEYGYNSAPLEVEAFEANKKYSQDW</sequence>
<evidence type="ECO:0008006" key="3">
    <source>
        <dbReference type="Google" id="ProtNLM"/>
    </source>
</evidence>
<dbReference type="PATRIC" id="fig|1365257.3.peg.4182"/>
<comment type="caution">
    <text evidence="1">The sequence shown here is derived from an EMBL/GenBank/DDBJ whole genome shotgun (WGS) entry which is preliminary data.</text>
</comment>